<gene>
    <name evidence="2" type="ORF">ACFSKK_23930</name>
</gene>
<dbReference type="InterPro" id="IPR003141">
    <property type="entry name" value="Pol/His_phosphatase_N"/>
</dbReference>
<reference evidence="3" key="1">
    <citation type="journal article" date="2019" name="Int. J. Syst. Evol. Microbiol.">
        <title>The Global Catalogue of Microorganisms (GCM) 10K type strain sequencing project: providing services to taxonomists for standard genome sequencing and annotation.</title>
        <authorList>
            <consortium name="The Broad Institute Genomics Platform"/>
            <consortium name="The Broad Institute Genome Sequencing Center for Infectious Disease"/>
            <person name="Wu L."/>
            <person name="Ma J."/>
        </authorList>
    </citation>
    <scope>NUCLEOTIDE SEQUENCE [LARGE SCALE GENOMIC DNA]</scope>
    <source>
        <strain evidence="3">CGMCC 1.15474</strain>
    </source>
</reference>
<accession>A0ABW5C6Q7</accession>
<dbReference type="InterPro" id="IPR016195">
    <property type="entry name" value="Pol/histidinol_Pase-like"/>
</dbReference>
<dbReference type="RefSeq" id="WP_247339354.1">
    <property type="nucleotide sequence ID" value="NZ_CP095550.1"/>
</dbReference>
<dbReference type="PANTHER" id="PTHR42924">
    <property type="entry name" value="EXONUCLEASE"/>
    <property type="match status" value="1"/>
</dbReference>
<dbReference type="CDD" id="cd07432">
    <property type="entry name" value="PHP_HisPPase"/>
    <property type="match status" value="1"/>
</dbReference>
<evidence type="ECO:0000313" key="2">
    <source>
        <dbReference type="EMBL" id="MFD2216731.1"/>
    </source>
</evidence>
<dbReference type="SUPFAM" id="SSF89550">
    <property type="entry name" value="PHP domain-like"/>
    <property type="match status" value="1"/>
</dbReference>
<dbReference type="InterPro" id="IPR004013">
    <property type="entry name" value="PHP_dom"/>
</dbReference>
<dbReference type="Proteomes" id="UP001597318">
    <property type="component" value="Unassembled WGS sequence"/>
</dbReference>
<dbReference type="PANTHER" id="PTHR42924:SF3">
    <property type="entry name" value="POLYMERASE_HISTIDINOL PHOSPHATASE N-TERMINAL DOMAIN-CONTAINING PROTEIN"/>
    <property type="match status" value="1"/>
</dbReference>
<feature type="domain" description="Polymerase/histidinol phosphatase N-terminal" evidence="1">
    <location>
        <begin position="191"/>
        <end position="256"/>
    </location>
</feature>
<dbReference type="InterPro" id="IPR052018">
    <property type="entry name" value="PHP_domain"/>
</dbReference>
<dbReference type="SMART" id="SM00481">
    <property type="entry name" value="POLIIIAc"/>
    <property type="match status" value="1"/>
</dbReference>
<dbReference type="Gene3D" id="3.20.20.140">
    <property type="entry name" value="Metal-dependent hydrolases"/>
    <property type="match status" value="1"/>
</dbReference>
<comment type="caution">
    <text evidence="2">The sequence shown here is derived from an EMBL/GenBank/DDBJ whole genome shotgun (WGS) entry which is preliminary data.</text>
</comment>
<organism evidence="2 3">
    <name type="scientific">Metabacillus endolithicus</name>
    <dbReference type="NCBI Taxonomy" id="1535204"/>
    <lineage>
        <taxon>Bacteria</taxon>
        <taxon>Bacillati</taxon>
        <taxon>Bacillota</taxon>
        <taxon>Bacilli</taxon>
        <taxon>Bacillales</taxon>
        <taxon>Bacillaceae</taxon>
        <taxon>Metabacillus</taxon>
    </lineage>
</organism>
<dbReference type="Pfam" id="PF02811">
    <property type="entry name" value="PHP"/>
    <property type="match status" value="1"/>
</dbReference>
<protein>
    <submittedName>
        <fullName evidence="2">CehA/McbA family metallohydrolase</fullName>
    </submittedName>
</protein>
<evidence type="ECO:0000313" key="3">
    <source>
        <dbReference type="Proteomes" id="UP001597318"/>
    </source>
</evidence>
<keyword evidence="3" id="KW-1185">Reference proteome</keyword>
<dbReference type="EMBL" id="JBHUIK010000008">
    <property type="protein sequence ID" value="MFD2216731.1"/>
    <property type="molecule type" value="Genomic_DNA"/>
</dbReference>
<evidence type="ECO:0000259" key="1">
    <source>
        <dbReference type="SMART" id="SM00481"/>
    </source>
</evidence>
<dbReference type="NCBIfam" id="NF038032">
    <property type="entry name" value="CehA_McbA_metalo"/>
    <property type="match status" value="1"/>
</dbReference>
<name>A0ABW5C6Q7_9BACI</name>
<proteinExistence type="predicted"/>
<sequence length="515" mass="59068">MREEGQDILFEIHSSITNKSTQSHIKHTFFVPDHTETLYIDFSFHPSHETNDVNNKQLFEEAEQYYATKLSRKSGDQVKNLLTLSVDDHDGFRGARHYHSPTQHVIINDDNSTPGFLNRRNPTGLWSITVSVHALVTETCEYRMSVYREYQSAANTSIPWRHKPLAHRIEDNDINIPIYPQIEGTAQWVPSELHTHTLHSDGKQSVIEMAEVAKEMGLKAVVMTDHNTISPFEGIEQAEAHTGIHILYGLEWTTFYGHLLTIGYEKPTYTDWRVIGPLDIKNGITEIGQHGALVGIAHPFRIGNPIGTGCHWEFPFESINEFDFIEVWNSTRPGSKVYNQRALQYWTDLLNKGYRITATSGRDWHHNEENNPIPAITYVMMPEVYEDKEMFRKAFLSSIRSGRVSISYGKPLDLTVKQEGTVYKIGDVMNKVENKPIIVQVHTEEWEVNDRIDEKSAFLVIVSSEGEILQGSPGMLRLDTEINNEHVKWIRAELYASIDHEKPELVAFTNPIYIR</sequence>